<keyword evidence="5" id="KW-0732">Signal</keyword>
<dbReference type="Pfam" id="PF00593">
    <property type="entry name" value="TonB_dep_Rec_b-barrel"/>
    <property type="match status" value="1"/>
</dbReference>
<dbReference type="EMBL" id="VLLI01000012">
    <property type="protein sequence ID" value="TWI96636.1"/>
    <property type="molecule type" value="Genomic_DNA"/>
</dbReference>
<dbReference type="SUPFAM" id="SSF49464">
    <property type="entry name" value="Carboxypeptidase regulatory domain-like"/>
    <property type="match status" value="1"/>
</dbReference>
<keyword evidence="6 11" id="KW-0798">TonB box</keyword>
<dbReference type="Proteomes" id="UP000317010">
    <property type="component" value="Unassembled WGS sequence"/>
</dbReference>
<dbReference type="Gene3D" id="2.40.170.20">
    <property type="entry name" value="TonB-dependent receptor, beta-barrel domain"/>
    <property type="match status" value="1"/>
</dbReference>
<evidence type="ECO:0000256" key="11">
    <source>
        <dbReference type="RuleBase" id="RU003357"/>
    </source>
</evidence>
<feature type="domain" description="TonB-dependent receptor-like beta-barrel" evidence="12">
    <location>
        <begin position="284"/>
        <end position="782"/>
    </location>
</feature>
<dbReference type="OrthoDB" id="9795928at2"/>
<dbReference type="GO" id="GO:0009279">
    <property type="term" value="C:cell outer membrane"/>
    <property type="evidence" value="ECO:0007669"/>
    <property type="project" value="UniProtKB-SubCell"/>
</dbReference>
<evidence type="ECO:0000256" key="9">
    <source>
        <dbReference type="ARBA" id="ARBA00023237"/>
    </source>
</evidence>
<evidence type="ECO:0000256" key="10">
    <source>
        <dbReference type="PROSITE-ProRule" id="PRU01360"/>
    </source>
</evidence>
<keyword evidence="2 10" id="KW-0813">Transport</keyword>
<dbReference type="InterPro" id="IPR039426">
    <property type="entry name" value="TonB-dep_rcpt-like"/>
</dbReference>
<evidence type="ECO:0000313" key="14">
    <source>
        <dbReference type="EMBL" id="TWI96636.1"/>
    </source>
</evidence>
<dbReference type="AlphaFoldDB" id="A0A562TU76"/>
<comment type="caution">
    <text evidence="14">The sequence shown here is derived from an EMBL/GenBank/DDBJ whole genome shotgun (WGS) entry which is preliminary data.</text>
</comment>
<reference evidence="14 15" key="1">
    <citation type="submission" date="2019-07" db="EMBL/GenBank/DDBJ databases">
        <title>Genomic Encyclopedia of Archaeal and Bacterial Type Strains, Phase II (KMG-II): from individual species to whole genera.</title>
        <authorList>
            <person name="Goeker M."/>
        </authorList>
    </citation>
    <scope>NUCLEOTIDE SEQUENCE [LARGE SCALE GENOMIC DNA]</scope>
    <source>
        <strain evidence="14 15">ATCC BAA-1854</strain>
    </source>
</reference>
<comment type="subcellular location">
    <subcellularLocation>
        <location evidence="1 10">Cell outer membrane</location>
        <topology evidence="1 10">Multi-pass membrane protein</topology>
    </subcellularLocation>
</comment>
<dbReference type="PANTHER" id="PTHR30069">
    <property type="entry name" value="TONB-DEPENDENT OUTER MEMBRANE RECEPTOR"/>
    <property type="match status" value="1"/>
</dbReference>
<organism evidence="14 15">
    <name type="scientific">Mucilaginibacter frigoritolerans</name>
    <dbReference type="NCBI Taxonomy" id="652788"/>
    <lineage>
        <taxon>Bacteria</taxon>
        <taxon>Pseudomonadati</taxon>
        <taxon>Bacteroidota</taxon>
        <taxon>Sphingobacteriia</taxon>
        <taxon>Sphingobacteriales</taxon>
        <taxon>Sphingobacteriaceae</taxon>
        <taxon>Mucilaginibacter</taxon>
    </lineage>
</organism>
<keyword evidence="3 10" id="KW-1134">Transmembrane beta strand</keyword>
<evidence type="ECO:0000256" key="2">
    <source>
        <dbReference type="ARBA" id="ARBA00022448"/>
    </source>
</evidence>
<comment type="similarity">
    <text evidence="10 11">Belongs to the TonB-dependent receptor family.</text>
</comment>
<keyword evidence="8 14" id="KW-0675">Receptor</keyword>
<proteinExistence type="inferred from homology"/>
<dbReference type="Gene3D" id="2.60.40.1120">
    <property type="entry name" value="Carboxypeptidase-like, regulatory domain"/>
    <property type="match status" value="1"/>
</dbReference>
<evidence type="ECO:0000256" key="8">
    <source>
        <dbReference type="ARBA" id="ARBA00023170"/>
    </source>
</evidence>
<dbReference type="InterPro" id="IPR036942">
    <property type="entry name" value="Beta-barrel_TonB_sf"/>
</dbReference>
<keyword evidence="4 10" id="KW-0812">Transmembrane</keyword>
<evidence type="ECO:0000256" key="4">
    <source>
        <dbReference type="ARBA" id="ARBA00022692"/>
    </source>
</evidence>
<name>A0A562TU76_9SPHI</name>
<sequence>MNRIYLLLIFFIVFKVSAQEVSLKGRITSDGAPVSYGTIILSGTTLGSTTNDKGFYEIKNAPAGNYQLIITCIGYQTQKAPVIIKKGVATVQNIELKADANKLNEVVVTGVSKATLIRENPLAMEAVSTKQIDQSAENNTIDAIAKSAPGLQTVKTGPNVSKPFINGLGYNRVLTLYDGLRVETQQWGDEHGVPMDDYIIERAEVIKGPASLMYGSDAIAGVLSLFPAIPKDTDRLIHGRYLSEYQTNNGLIGNSLSLFYGNPHWAWAIRGSERIARSYTDPIDGRVYNTGFKMYNGSAFLGYHNAQGYSHLNFTIYDNRQGIPDGSRDSLTRKFTYQIYESEGENTLLPQVDNLKDRPIVPQNVLNSYNLSPLSQQIQDYRLYTDNFYHLGLGDIKASLGFEQNVRREYDHPTDPDQAGEYIVLNTIDYGLRYNAPSFLNIEPSIGINGMYQTNTNKDATDFPIPAYHLFDAGGYAYLKWKQDRWTIAGGLRYDHRSEDGDEMYIASDPSTGFFRQVPNGTAGAVQQFPAFSLDFQGVSGSIGTTYQINDELSFKTNIARGYRSPNITEIASNGLDPGAHIVYRGNLGFKPEFSLQEDAGLSGTYPNFSFNVTAFNNYIQNFIYEDQEVDKNGNPVVIIPGNRTLQYQSTNAQLYGADATLNIHPEGWKAFHFDNAFSLVYGYNLNPKYKDAEVNGEYLPFIPPPRWLSSISYAVNTNGKTLPSITIKAENDLNLAQNRYLGLYQTETPTAAYDLVNLSVNGDIHYGKGHSIQCLLAVDNLLNTAYQNHLSRLQYFEYYTASPNGHLGIYNMGRNVVFKVIIPF</sequence>
<dbReference type="InterPro" id="IPR008969">
    <property type="entry name" value="CarboxyPept-like_regulatory"/>
</dbReference>
<dbReference type="InterPro" id="IPR012910">
    <property type="entry name" value="Plug_dom"/>
</dbReference>
<evidence type="ECO:0000313" key="15">
    <source>
        <dbReference type="Proteomes" id="UP000317010"/>
    </source>
</evidence>
<evidence type="ECO:0000259" key="12">
    <source>
        <dbReference type="Pfam" id="PF00593"/>
    </source>
</evidence>
<dbReference type="Pfam" id="PF13715">
    <property type="entry name" value="CarbopepD_reg_2"/>
    <property type="match status" value="1"/>
</dbReference>
<dbReference type="GO" id="GO:0015344">
    <property type="term" value="F:siderophore uptake transmembrane transporter activity"/>
    <property type="evidence" value="ECO:0007669"/>
    <property type="project" value="TreeGrafter"/>
</dbReference>
<dbReference type="InterPro" id="IPR037066">
    <property type="entry name" value="Plug_dom_sf"/>
</dbReference>
<evidence type="ECO:0000256" key="5">
    <source>
        <dbReference type="ARBA" id="ARBA00022729"/>
    </source>
</evidence>
<dbReference type="RefSeq" id="WP_144914924.1">
    <property type="nucleotide sequence ID" value="NZ_VLLI01000012.1"/>
</dbReference>
<accession>A0A562TU76</accession>
<dbReference type="GO" id="GO:0044718">
    <property type="term" value="P:siderophore transmembrane transport"/>
    <property type="evidence" value="ECO:0007669"/>
    <property type="project" value="TreeGrafter"/>
</dbReference>
<dbReference type="Pfam" id="PF07715">
    <property type="entry name" value="Plug"/>
    <property type="match status" value="1"/>
</dbReference>
<feature type="domain" description="TonB-dependent receptor plug" evidence="13">
    <location>
        <begin position="118"/>
        <end position="222"/>
    </location>
</feature>
<keyword evidence="15" id="KW-1185">Reference proteome</keyword>
<dbReference type="Gene3D" id="2.170.130.10">
    <property type="entry name" value="TonB-dependent receptor, plug domain"/>
    <property type="match status" value="1"/>
</dbReference>
<protein>
    <submittedName>
        <fullName evidence="14">Iron complex outermembrane receptor protein</fullName>
    </submittedName>
</protein>
<dbReference type="SUPFAM" id="SSF56935">
    <property type="entry name" value="Porins"/>
    <property type="match status" value="1"/>
</dbReference>
<keyword evidence="9 10" id="KW-0998">Cell outer membrane</keyword>
<evidence type="ECO:0000256" key="1">
    <source>
        <dbReference type="ARBA" id="ARBA00004571"/>
    </source>
</evidence>
<evidence type="ECO:0000256" key="3">
    <source>
        <dbReference type="ARBA" id="ARBA00022452"/>
    </source>
</evidence>
<dbReference type="PANTHER" id="PTHR30069:SF29">
    <property type="entry name" value="HEMOGLOBIN AND HEMOGLOBIN-HAPTOGLOBIN-BINDING PROTEIN 1-RELATED"/>
    <property type="match status" value="1"/>
</dbReference>
<evidence type="ECO:0000256" key="6">
    <source>
        <dbReference type="ARBA" id="ARBA00023077"/>
    </source>
</evidence>
<keyword evidence="7 10" id="KW-0472">Membrane</keyword>
<gene>
    <name evidence="14" type="ORF">JN11_03747</name>
</gene>
<evidence type="ECO:0000256" key="7">
    <source>
        <dbReference type="ARBA" id="ARBA00023136"/>
    </source>
</evidence>
<dbReference type="InterPro" id="IPR000531">
    <property type="entry name" value="Beta-barrel_TonB"/>
</dbReference>
<dbReference type="PROSITE" id="PS52016">
    <property type="entry name" value="TONB_DEPENDENT_REC_3"/>
    <property type="match status" value="1"/>
</dbReference>
<evidence type="ECO:0000259" key="13">
    <source>
        <dbReference type="Pfam" id="PF07715"/>
    </source>
</evidence>